<dbReference type="Ensembl" id="ENSOTST00005161783.1">
    <property type="protein sequence ID" value="ENSOTSP00005110141.1"/>
    <property type="gene ID" value="ENSOTSG00005049093.1"/>
</dbReference>
<dbReference type="Pfam" id="PF05726">
    <property type="entry name" value="Pirin_C"/>
    <property type="match status" value="1"/>
</dbReference>
<dbReference type="InterPro" id="IPR012093">
    <property type="entry name" value="Pirin"/>
</dbReference>
<dbReference type="GeneTree" id="ENSGT00390000008044"/>
<reference evidence="5" key="3">
    <citation type="submission" date="2025-09" db="UniProtKB">
        <authorList>
            <consortium name="Ensembl"/>
        </authorList>
    </citation>
    <scope>IDENTIFICATION</scope>
</reference>
<protein>
    <submittedName>
        <fullName evidence="5">Pirin</fullName>
    </submittedName>
</protein>
<dbReference type="PANTHER" id="PTHR13903">
    <property type="entry name" value="PIRIN-RELATED"/>
    <property type="match status" value="1"/>
</dbReference>
<reference evidence="6" key="1">
    <citation type="journal article" date="2018" name="PLoS ONE">
        <title>Chinook salmon (Oncorhynchus tshawytscha) genome and transcriptome.</title>
        <authorList>
            <person name="Christensen K.A."/>
            <person name="Leong J.S."/>
            <person name="Sakhrani D."/>
            <person name="Biagi C.A."/>
            <person name="Minkley D.R."/>
            <person name="Withler R.E."/>
            <person name="Rondeau E.B."/>
            <person name="Koop B.F."/>
            <person name="Devlin R.H."/>
        </authorList>
    </citation>
    <scope>NUCLEOTIDE SEQUENCE [LARGE SCALE GENOMIC DNA]</scope>
</reference>
<dbReference type="InterPro" id="IPR014710">
    <property type="entry name" value="RmlC-like_jellyroll"/>
</dbReference>
<dbReference type="GO" id="GO:0008127">
    <property type="term" value="F:quercetin 2,3-dioxygenase activity"/>
    <property type="evidence" value="ECO:0007669"/>
    <property type="project" value="TreeGrafter"/>
</dbReference>
<dbReference type="Gene3D" id="2.60.120.10">
    <property type="entry name" value="Jelly Rolls"/>
    <property type="match status" value="1"/>
</dbReference>
<comment type="similarity">
    <text evidence="1 2">Belongs to the pirin family.</text>
</comment>
<dbReference type="PANTHER" id="PTHR13903:SF8">
    <property type="entry name" value="PIRIN"/>
    <property type="match status" value="1"/>
</dbReference>
<feature type="domain" description="Pirin C-terminal" evidence="4">
    <location>
        <begin position="162"/>
        <end position="269"/>
    </location>
</feature>
<dbReference type="Pfam" id="PF02678">
    <property type="entry name" value="Pirin"/>
    <property type="match status" value="1"/>
</dbReference>
<dbReference type="Proteomes" id="UP000694402">
    <property type="component" value="Unassembled WGS sequence"/>
</dbReference>
<accession>A0AAZ3P0V1</accession>
<reference evidence="5" key="2">
    <citation type="submission" date="2025-08" db="UniProtKB">
        <authorList>
            <consortium name="Ensembl"/>
        </authorList>
    </citation>
    <scope>IDENTIFICATION</scope>
</reference>
<organism evidence="5 6">
    <name type="scientific">Oncorhynchus tshawytscha</name>
    <name type="common">Chinook salmon</name>
    <name type="synonym">Salmo tshawytscha</name>
    <dbReference type="NCBI Taxonomy" id="74940"/>
    <lineage>
        <taxon>Eukaryota</taxon>
        <taxon>Metazoa</taxon>
        <taxon>Chordata</taxon>
        <taxon>Craniata</taxon>
        <taxon>Vertebrata</taxon>
        <taxon>Euteleostomi</taxon>
        <taxon>Actinopterygii</taxon>
        <taxon>Neopterygii</taxon>
        <taxon>Teleostei</taxon>
        <taxon>Protacanthopterygii</taxon>
        <taxon>Salmoniformes</taxon>
        <taxon>Salmonidae</taxon>
        <taxon>Salmoninae</taxon>
        <taxon>Oncorhynchus</taxon>
    </lineage>
</organism>
<evidence type="ECO:0000259" key="3">
    <source>
        <dbReference type="Pfam" id="PF02678"/>
    </source>
</evidence>
<dbReference type="GO" id="GO:0005634">
    <property type="term" value="C:nucleus"/>
    <property type="evidence" value="ECO:0007669"/>
    <property type="project" value="TreeGrafter"/>
</dbReference>
<dbReference type="InterPro" id="IPR011051">
    <property type="entry name" value="RmlC_Cupin_sf"/>
</dbReference>
<dbReference type="InterPro" id="IPR008778">
    <property type="entry name" value="Pirin_C_dom"/>
</dbReference>
<dbReference type="AlphaFoldDB" id="A0AAZ3P0V1"/>
<dbReference type="GO" id="GO:0030224">
    <property type="term" value="P:monocyte differentiation"/>
    <property type="evidence" value="ECO:0007669"/>
    <property type="project" value="TreeGrafter"/>
</dbReference>
<evidence type="ECO:0000313" key="5">
    <source>
        <dbReference type="Ensembl" id="ENSOTSP00005110141.1"/>
    </source>
</evidence>
<dbReference type="SUPFAM" id="SSF51182">
    <property type="entry name" value="RmlC-like cupins"/>
    <property type="match status" value="1"/>
</dbReference>
<keyword evidence="6" id="KW-1185">Reference proteome</keyword>
<feature type="domain" description="Pirin N-terminal" evidence="3">
    <location>
        <begin position="68"/>
        <end position="109"/>
    </location>
</feature>
<sequence length="284" mass="31659">MCSLVSIWPRTGPDLTGAGLKRPRPSIPCSRCVGSLLHLRAQSRVCYIKSAMAHLWVCEYIWIYFVFDFCGHSGLLKPGDLQWMTAGRGVVHAEMPVSEEPVQGLQLWVNLRREDKMVEPQYQELKDSQVPKPSREGVTVAVISGQALGVQSKIFTRTPTLYLDFKLDGGAKHVQPVPSGWTSFIYTLAGSVCVGPDAEQQKAEPHHTIVFDDGDCIAVENKVDIRGLPFCLDCGQPINEPVVQHGPFVMNTEEEINQAVRDYRTGTNGFERATAWRSKIRDSF</sequence>
<dbReference type="InterPro" id="IPR003829">
    <property type="entry name" value="Pirin_N_dom"/>
</dbReference>
<evidence type="ECO:0000313" key="6">
    <source>
        <dbReference type="Proteomes" id="UP000694402"/>
    </source>
</evidence>
<evidence type="ECO:0000256" key="1">
    <source>
        <dbReference type="ARBA" id="ARBA00008416"/>
    </source>
</evidence>
<proteinExistence type="inferred from homology"/>
<name>A0AAZ3P0V1_ONCTS</name>
<evidence type="ECO:0000256" key="2">
    <source>
        <dbReference type="RuleBase" id="RU003457"/>
    </source>
</evidence>
<evidence type="ECO:0000259" key="4">
    <source>
        <dbReference type="Pfam" id="PF05726"/>
    </source>
</evidence>
<dbReference type="CDD" id="cd02247">
    <property type="entry name" value="cupin_pirin_C"/>
    <property type="match status" value="1"/>
</dbReference>